<accession>A0A3B1A8U4</accession>
<gene>
    <name evidence="1" type="ORF">MNBD_GAMMA22-425</name>
</gene>
<reference evidence="1" key="1">
    <citation type="submission" date="2018-06" db="EMBL/GenBank/DDBJ databases">
        <authorList>
            <person name="Zhirakovskaya E."/>
        </authorList>
    </citation>
    <scope>NUCLEOTIDE SEQUENCE</scope>
</reference>
<evidence type="ECO:0000313" key="1">
    <source>
        <dbReference type="EMBL" id="VAX02159.1"/>
    </source>
</evidence>
<dbReference type="EMBL" id="UOFS01000054">
    <property type="protein sequence ID" value="VAX02159.1"/>
    <property type="molecule type" value="Genomic_DNA"/>
</dbReference>
<protein>
    <submittedName>
        <fullName evidence="1">Uncharacterized protein</fullName>
    </submittedName>
</protein>
<name>A0A3B1A8U4_9ZZZZ</name>
<sequence length="66" mass="7535">MAEPKCPECSVTGIDKIVSKASSEQSRRKEAWFYVVYCNECGHVYDVLTKHVFTQTKSGYFVLPNK</sequence>
<proteinExistence type="predicted"/>
<organism evidence="1">
    <name type="scientific">hydrothermal vent metagenome</name>
    <dbReference type="NCBI Taxonomy" id="652676"/>
    <lineage>
        <taxon>unclassified sequences</taxon>
        <taxon>metagenomes</taxon>
        <taxon>ecological metagenomes</taxon>
    </lineage>
</organism>
<dbReference type="AlphaFoldDB" id="A0A3B1A8U4"/>